<dbReference type="RefSeq" id="WP_129459448.1">
    <property type="nucleotide sequence ID" value="NZ_PPCV01000008.1"/>
</dbReference>
<keyword evidence="3" id="KW-0670">Pyruvate</keyword>
<dbReference type="InterPro" id="IPR002192">
    <property type="entry name" value="PPDK_AMP/ATP-bd"/>
</dbReference>
<dbReference type="EMBL" id="PPCV01000008">
    <property type="protein sequence ID" value="RXW31563.1"/>
    <property type="molecule type" value="Genomic_DNA"/>
</dbReference>
<gene>
    <name evidence="3" type="ORF">C1706_11890</name>
</gene>
<dbReference type="PANTHER" id="PTHR43615">
    <property type="entry name" value="PHOSPHOENOLPYRUVATE SYNTHASE-RELATED"/>
    <property type="match status" value="1"/>
</dbReference>
<dbReference type="InterPro" id="IPR051549">
    <property type="entry name" value="PEP_Utilizing_Enz"/>
</dbReference>
<dbReference type="Proteomes" id="UP000290624">
    <property type="component" value="Unassembled WGS sequence"/>
</dbReference>
<dbReference type="SUPFAM" id="SSF56059">
    <property type="entry name" value="Glutathione synthetase ATP-binding domain-like"/>
    <property type="match status" value="1"/>
</dbReference>
<keyword evidence="4" id="KW-1185">Reference proteome</keyword>
<dbReference type="Pfam" id="PF01326">
    <property type="entry name" value="PPDK_N"/>
    <property type="match status" value="2"/>
</dbReference>
<evidence type="ECO:0000313" key="4">
    <source>
        <dbReference type="Proteomes" id="UP000290624"/>
    </source>
</evidence>
<feature type="domain" description="Pyruvate phosphate dikinase AMP/ATP-binding" evidence="2">
    <location>
        <begin position="9"/>
        <end position="223"/>
    </location>
</feature>
<dbReference type="Gene3D" id="3.30.1490.20">
    <property type="entry name" value="ATP-grasp fold, A domain"/>
    <property type="match status" value="1"/>
</dbReference>
<evidence type="ECO:0000259" key="1">
    <source>
        <dbReference type="Pfam" id="PF00391"/>
    </source>
</evidence>
<evidence type="ECO:0000313" key="3">
    <source>
        <dbReference type="EMBL" id="RXW31563.1"/>
    </source>
</evidence>
<comment type="caution">
    <text evidence="3">The sequence shown here is derived from an EMBL/GenBank/DDBJ whole genome shotgun (WGS) entry which is preliminary data.</text>
</comment>
<dbReference type="Gene3D" id="3.50.30.10">
    <property type="entry name" value="Phosphohistidine domain"/>
    <property type="match status" value="1"/>
</dbReference>
<feature type="domain" description="PEP-utilising enzyme mobile" evidence="1">
    <location>
        <begin position="776"/>
        <end position="846"/>
    </location>
</feature>
<evidence type="ECO:0000259" key="2">
    <source>
        <dbReference type="Pfam" id="PF01326"/>
    </source>
</evidence>
<reference evidence="3 4" key="1">
    <citation type="submission" date="2018-01" db="EMBL/GenBank/DDBJ databases">
        <title>Lactibacter flavus gen. nov., sp. nov., a novel bacterium of the family Propionibacteriaceae isolated from raw milk and dairy products.</title>
        <authorList>
            <person name="Wenning M."/>
            <person name="Breitenwieser F."/>
            <person name="Huptas C."/>
            <person name="von Neubeck M."/>
            <person name="Busse H.-J."/>
            <person name="Scherer S."/>
        </authorList>
    </citation>
    <scope>NUCLEOTIDE SEQUENCE [LARGE SCALE GENOMIC DNA]</scope>
    <source>
        <strain evidence="3 4">VG341</strain>
    </source>
</reference>
<dbReference type="SUPFAM" id="SSF52009">
    <property type="entry name" value="Phosphohistidine domain"/>
    <property type="match status" value="1"/>
</dbReference>
<dbReference type="GO" id="GO:0016301">
    <property type="term" value="F:kinase activity"/>
    <property type="evidence" value="ECO:0007669"/>
    <property type="project" value="InterPro"/>
</dbReference>
<dbReference type="PANTHER" id="PTHR43615:SF1">
    <property type="entry name" value="PPDK_N DOMAIN-CONTAINING PROTEIN"/>
    <property type="match status" value="1"/>
</dbReference>
<feature type="domain" description="Pyruvate phosphate dikinase AMP/ATP-binding" evidence="2">
    <location>
        <begin position="227"/>
        <end position="274"/>
    </location>
</feature>
<dbReference type="OrthoDB" id="9765468at2"/>
<dbReference type="Gene3D" id="3.30.470.20">
    <property type="entry name" value="ATP-grasp fold, B domain"/>
    <property type="match status" value="1"/>
</dbReference>
<name>A0A4Q2EF08_9ACTN</name>
<dbReference type="InterPro" id="IPR013815">
    <property type="entry name" value="ATP_grasp_subdomain_1"/>
</dbReference>
<dbReference type="GO" id="GO:0005524">
    <property type="term" value="F:ATP binding"/>
    <property type="evidence" value="ECO:0007669"/>
    <property type="project" value="InterPro"/>
</dbReference>
<organism evidence="3 4">
    <name type="scientific">Propioniciclava flava</name>
    <dbReference type="NCBI Taxonomy" id="2072026"/>
    <lineage>
        <taxon>Bacteria</taxon>
        <taxon>Bacillati</taxon>
        <taxon>Actinomycetota</taxon>
        <taxon>Actinomycetes</taxon>
        <taxon>Propionibacteriales</taxon>
        <taxon>Propionibacteriaceae</taxon>
        <taxon>Propioniciclava</taxon>
    </lineage>
</organism>
<dbReference type="AlphaFoldDB" id="A0A4Q2EF08"/>
<dbReference type="Pfam" id="PF00391">
    <property type="entry name" value="PEP-utilizers"/>
    <property type="match status" value="1"/>
</dbReference>
<protein>
    <submittedName>
        <fullName evidence="3">Phosphoenolpyruvate synthase</fullName>
    </submittedName>
</protein>
<accession>A0A4Q2EF08</accession>
<sequence>MSISGGETDHLGGKGANLVILREAGLPVPPFVVLPTHEYDTFVTDAGLAPIIADALTRDPAEASSVISAAFAAATPSPAQRERIVGEVAALLDGPVAVRSSATAEDLPGASFAGQQDSFLNVTGVDDVVSAVIACWASLWTPRAISYRARLGFAGRVSLAVVVQTMVDADTAGVLFTANPRTGRRDESVVDAGRGLGSALVSGEVIPDNYVVETLTGAVRSKELAGSTAVLTAAKLSALVALGRRIVELYGVPMDIEWASLGEELFVVQARPITGLYPLPLPNPQPHPTPEVWFSFGAFQGVLEPITPLGLDTLRILLSGAPRVLGRRVDWRTNRAVQPAGERLWLRADGLLRVRSLRTLVHQFLPLVEPGSAAILAALGEEPALRPVHQIPSAPTVAALAAFASRVASRGRSSLRNPIAARRHLDRAVTRLLDRVTTHMSKAARADTPQGRLSARAKVIETLGDEALPTLLPLFAPVMAPTIMELSKLRDLAAKTGLPHADALALAVMRGLPGNVTTQMELELADVAAVLKTDANAWGWVAETPAEDLARQYLAGRLPRVAQEAISSFMSAYGMRGVAEIDLGAPRWRDDPTPLMHTLKACLALPEKAQPRAVYLAGQHEAGRSVRILMDASTKQRAEKIRRSARAIRGLAGSRETPKFTLIQAFGMLRSGLEASAIELVEEDRLGAVEDLAFLRVDELSRAFSARWQEVVARRRARWEAERRRTQVPRILVEDGRALYDGLSAGDADLHGAGVSPGVVEGVVRIVHDPRSAHLAPGEILVCRGTDPAWTPLFLVAAGLITEVGGLMTHGSVVAREYGVPAVVGVHDATRRLTDGQRVRLDGASGSIELVER</sequence>
<proteinExistence type="predicted"/>
<dbReference type="InterPro" id="IPR008279">
    <property type="entry name" value="PEP-util_enz_mobile_dom"/>
</dbReference>
<dbReference type="InterPro" id="IPR036637">
    <property type="entry name" value="Phosphohistidine_dom_sf"/>
</dbReference>